<feature type="domain" description="Alpha-amylase/branching enzyme C-terminal all beta" evidence="1">
    <location>
        <begin position="1"/>
        <end position="52"/>
    </location>
</feature>
<protein>
    <submittedName>
        <fullName evidence="2">1,4-alpha-glucan branching enzyme</fullName>
    </submittedName>
</protein>
<feature type="non-terminal residue" evidence="2">
    <location>
        <position position="1"/>
    </location>
</feature>
<dbReference type="Pfam" id="PF02806">
    <property type="entry name" value="Alpha-amylase_C"/>
    <property type="match status" value="1"/>
</dbReference>
<evidence type="ECO:0000259" key="1">
    <source>
        <dbReference type="Pfam" id="PF02806"/>
    </source>
</evidence>
<comment type="caution">
    <text evidence="2">The sequence shown here is derived from an EMBL/GenBank/DDBJ whole genome shotgun (WGS) entry which is preliminary data.</text>
</comment>
<dbReference type="InterPro" id="IPR006048">
    <property type="entry name" value="A-amylase/branching_C"/>
</dbReference>
<dbReference type="Gene3D" id="2.60.40.1180">
    <property type="entry name" value="Golgi alpha-mannosidase II"/>
    <property type="match status" value="1"/>
</dbReference>
<dbReference type="InterPro" id="IPR013780">
    <property type="entry name" value="Glyco_hydro_b"/>
</dbReference>
<dbReference type="PANTHER" id="PTHR43651">
    <property type="entry name" value="1,4-ALPHA-GLUCAN-BRANCHING ENZYME"/>
    <property type="match status" value="1"/>
</dbReference>
<accession>A0ABV0XCK7</accession>
<evidence type="ECO:0000313" key="3">
    <source>
        <dbReference type="Proteomes" id="UP001469553"/>
    </source>
</evidence>
<gene>
    <name evidence="2" type="primary">GBE1_1</name>
    <name evidence="2" type="ORF">AMECASPLE_006819</name>
</gene>
<proteinExistence type="predicted"/>
<dbReference type="PANTHER" id="PTHR43651:SF3">
    <property type="entry name" value="1,4-ALPHA-GLUCAN-BRANCHING ENZYME"/>
    <property type="match status" value="1"/>
</dbReference>
<keyword evidence="3" id="KW-1185">Reference proteome</keyword>
<sequence>YKIKLDSDEVQYGGHGRLDHNTDFFTEPQPFNGRSNSMLVYIPCRTAIVLANEEIDYCY</sequence>
<dbReference type="EMBL" id="JAHRIP010000335">
    <property type="protein sequence ID" value="MEQ2279186.1"/>
    <property type="molecule type" value="Genomic_DNA"/>
</dbReference>
<name>A0ABV0XCK7_9TELE</name>
<evidence type="ECO:0000313" key="2">
    <source>
        <dbReference type="EMBL" id="MEQ2279186.1"/>
    </source>
</evidence>
<dbReference type="Proteomes" id="UP001469553">
    <property type="component" value="Unassembled WGS sequence"/>
</dbReference>
<dbReference type="SUPFAM" id="SSF51011">
    <property type="entry name" value="Glycosyl hydrolase domain"/>
    <property type="match status" value="1"/>
</dbReference>
<reference evidence="2 3" key="1">
    <citation type="submission" date="2021-06" db="EMBL/GenBank/DDBJ databases">
        <authorList>
            <person name="Palmer J.M."/>
        </authorList>
    </citation>
    <scope>NUCLEOTIDE SEQUENCE [LARGE SCALE GENOMIC DNA]</scope>
    <source>
        <strain evidence="2 3">AS_MEX2019</strain>
        <tissue evidence="2">Muscle</tissue>
    </source>
</reference>
<organism evidence="2 3">
    <name type="scientific">Ameca splendens</name>
    <dbReference type="NCBI Taxonomy" id="208324"/>
    <lineage>
        <taxon>Eukaryota</taxon>
        <taxon>Metazoa</taxon>
        <taxon>Chordata</taxon>
        <taxon>Craniata</taxon>
        <taxon>Vertebrata</taxon>
        <taxon>Euteleostomi</taxon>
        <taxon>Actinopterygii</taxon>
        <taxon>Neopterygii</taxon>
        <taxon>Teleostei</taxon>
        <taxon>Neoteleostei</taxon>
        <taxon>Acanthomorphata</taxon>
        <taxon>Ovalentaria</taxon>
        <taxon>Atherinomorphae</taxon>
        <taxon>Cyprinodontiformes</taxon>
        <taxon>Goodeidae</taxon>
        <taxon>Ameca</taxon>
    </lineage>
</organism>